<feature type="binding site" evidence="8">
    <location>
        <position position="532"/>
    </location>
    <ligand>
        <name>Ca(2+)</name>
        <dbReference type="ChEBI" id="CHEBI:29108"/>
    </ligand>
</feature>
<dbReference type="PROSITE" id="PS51695">
    <property type="entry name" value="SEDOLISIN"/>
    <property type="match status" value="1"/>
</dbReference>
<evidence type="ECO:0000313" key="11">
    <source>
        <dbReference type="Proteomes" id="UP000623467"/>
    </source>
</evidence>
<dbReference type="EMBL" id="JACAZH010000004">
    <property type="protein sequence ID" value="KAF7370372.1"/>
    <property type="molecule type" value="Genomic_DNA"/>
</dbReference>
<name>A0A8H6Z450_9AGAR</name>
<organism evidence="10 11">
    <name type="scientific">Mycena sanguinolenta</name>
    <dbReference type="NCBI Taxonomy" id="230812"/>
    <lineage>
        <taxon>Eukaryota</taxon>
        <taxon>Fungi</taxon>
        <taxon>Dikarya</taxon>
        <taxon>Basidiomycota</taxon>
        <taxon>Agaricomycotina</taxon>
        <taxon>Agaricomycetes</taxon>
        <taxon>Agaricomycetidae</taxon>
        <taxon>Agaricales</taxon>
        <taxon>Marasmiineae</taxon>
        <taxon>Mycenaceae</taxon>
        <taxon>Mycena</taxon>
    </lineage>
</organism>
<evidence type="ECO:0000256" key="4">
    <source>
        <dbReference type="ARBA" id="ARBA00022801"/>
    </source>
</evidence>
<dbReference type="CDD" id="cd04056">
    <property type="entry name" value="Peptidases_S53"/>
    <property type="match status" value="1"/>
</dbReference>
<keyword evidence="11" id="KW-1185">Reference proteome</keyword>
<protein>
    <submittedName>
        <fullName evidence="10">Family S53 protease</fullName>
    </submittedName>
</protein>
<keyword evidence="3 8" id="KW-0479">Metal-binding</keyword>
<comment type="caution">
    <text evidence="10">The sequence shown here is derived from an EMBL/GenBank/DDBJ whole genome shotgun (WGS) entry which is preliminary data.</text>
</comment>
<dbReference type="InterPro" id="IPR036852">
    <property type="entry name" value="Peptidase_S8/S53_dom_sf"/>
</dbReference>
<dbReference type="GO" id="GO:0004252">
    <property type="term" value="F:serine-type endopeptidase activity"/>
    <property type="evidence" value="ECO:0007669"/>
    <property type="project" value="InterPro"/>
</dbReference>
<keyword evidence="7" id="KW-0865">Zymogen</keyword>
<evidence type="ECO:0000313" key="10">
    <source>
        <dbReference type="EMBL" id="KAF7370372.1"/>
    </source>
</evidence>
<evidence type="ECO:0000256" key="2">
    <source>
        <dbReference type="ARBA" id="ARBA00022670"/>
    </source>
</evidence>
<accession>A0A8H6Z450</accession>
<dbReference type="InterPro" id="IPR015366">
    <property type="entry name" value="S53_propep"/>
</dbReference>
<dbReference type="Proteomes" id="UP000623467">
    <property type="component" value="Unassembled WGS sequence"/>
</dbReference>
<evidence type="ECO:0000256" key="1">
    <source>
        <dbReference type="ARBA" id="ARBA00004239"/>
    </source>
</evidence>
<keyword evidence="4" id="KW-0378">Hydrolase</keyword>
<reference evidence="10" key="1">
    <citation type="submission" date="2020-05" db="EMBL/GenBank/DDBJ databases">
        <title>Mycena genomes resolve the evolution of fungal bioluminescence.</title>
        <authorList>
            <person name="Tsai I.J."/>
        </authorList>
    </citation>
    <scope>NUCLEOTIDE SEQUENCE</scope>
    <source>
        <strain evidence="10">160909Yilan</strain>
    </source>
</reference>
<dbReference type="InterPro" id="IPR050819">
    <property type="entry name" value="Tripeptidyl-peptidase_I"/>
</dbReference>
<comment type="caution">
    <text evidence="8">Lacks conserved residue(s) required for the propagation of feature annotation.</text>
</comment>
<gene>
    <name evidence="10" type="ORF">MSAN_00668700</name>
</gene>
<dbReference type="Pfam" id="PF09286">
    <property type="entry name" value="Pro-kuma_activ"/>
    <property type="match status" value="1"/>
</dbReference>
<comment type="cofactor">
    <cofactor evidence="8">
        <name>Ca(2+)</name>
        <dbReference type="ChEBI" id="CHEBI:29108"/>
    </cofactor>
    <text evidence="8">Binds 1 Ca(2+) ion per subunit.</text>
</comment>
<keyword evidence="6 8" id="KW-0106">Calcium</keyword>
<evidence type="ECO:0000256" key="5">
    <source>
        <dbReference type="ARBA" id="ARBA00022825"/>
    </source>
</evidence>
<keyword evidence="2 10" id="KW-0645">Protease</keyword>
<dbReference type="CDD" id="cd11377">
    <property type="entry name" value="Pro-peptidase_S53"/>
    <property type="match status" value="1"/>
</dbReference>
<dbReference type="PANTHER" id="PTHR14218:SF15">
    <property type="entry name" value="TRIPEPTIDYL-PEPTIDASE 1"/>
    <property type="match status" value="1"/>
</dbReference>
<dbReference type="InterPro" id="IPR030400">
    <property type="entry name" value="Sedolisin_dom"/>
</dbReference>
<evidence type="ECO:0000256" key="6">
    <source>
        <dbReference type="ARBA" id="ARBA00022837"/>
    </source>
</evidence>
<dbReference type="SUPFAM" id="SSF52743">
    <property type="entry name" value="Subtilisin-like"/>
    <property type="match status" value="1"/>
</dbReference>
<dbReference type="SMART" id="SM00944">
    <property type="entry name" value="Pro-kuma_activ"/>
    <property type="match status" value="1"/>
</dbReference>
<feature type="domain" description="Peptidase S53" evidence="9">
    <location>
        <begin position="181"/>
        <end position="551"/>
    </location>
</feature>
<proteinExistence type="predicted"/>
<feature type="binding site" evidence="8">
    <location>
        <position position="512"/>
    </location>
    <ligand>
        <name>Ca(2+)</name>
        <dbReference type="ChEBI" id="CHEBI:29108"/>
    </ligand>
</feature>
<dbReference type="GO" id="GO:0006508">
    <property type="term" value="P:proteolysis"/>
    <property type="evidence" value="ECO:0007669"/>
    <property type="project" value="UniProtKB-KW"/>
</dbReference>
<dbReference type="GO" id="GO:0046872">
    <property type="term" value="F:metal ion binding"/>
    <property type="evidence" value="ECO:0007669"/>
    <property type="project" value="UniProtKB-UniRule"/>
</dbReference>
<feature type="binding site" evidence="8">
    <location>
        <position position="530"/>
    </location>
    <ligand>
        <name>Ca(2+)</name>
        <dbReference type="ChEBI" id="CHEBI:29108"/>
    </ligand>
</feature>
<dbReference type="Gene3D" id="3.40.50.200">
    <property type="entry name" value="Peptidase S8/S53 domain"/>
    <property type="match status" value="1"/>
</dbReference>
<sequence length="551" mass="56836">MIGDVGTAKTVFFGAINRSSAPQGFASLGAAPADQSLKLRFGLASNNAPGLEAALLDVSTPSSANYGNHLTKDEATVQNWLSSNNVTAVSSSGAGDWLTATIPVSKANALLAANYETFVHLDSGKSYARTLSVTLPPEVAGHIDEIHPTTAFSKPLSAGPVVSVPVPSRRSRRAKSNNAQFVTPTTLQSLYGIPATPANQSSNGIAVAGMLGQFAEKADLTSFLSQFRTDLSSSTTFSLQTLDGGENTQSAKAAGIEALDIQYTIGLATKVPVAFVSVGPDNQDGDLGGFLDIVNFLAGEDNIPPVFTTSYNSLEGDFSKGLNTKLCNSYMGLGARGTSVLFSSGDGGVSGNQPQQCDTFQPSFPSTCPYLTAVGSTHGSGPEVASNFSSGGFSDVFPIPSYQADAVAGYLKALGSTNQGLFNPSGRGFPDVAAQACLRRTFLPFRLMVFQGEEVQIISGGQQLTAKGTSCSSPIFGSAIALINDELIANGKPTLGFLNPFLYSNAAALNDITNGSNPGCGTNGFPAETGWDPITGLGTPNFAALRKAAGL</sequence>
<comment type="subcellular location">
    <subcellularLocation>
        <location evidence="1">Secreted</location>
        <location evidence="1">Extracellular space</location>
    </subcellularLocation>
</comment>
<feature type="binding site" evidence="8">
    <location>
        <position position="511"/>
    </location>
    <ligand>
        <name>Ca(2+)</name>
        <dbReference type="ChEBI" id="CHEBI:29108"/>
    </ligand>
</feature>
<dbReference type="SUPFAM" id="SSF54897">
    <property type="entry name" value="Protease propeptides/inhibitors"/>
    <property type="match status" value="1"/>
</dbReference>
<dbReference type="OrthoDB" id="409122at2759"/>
<dbReference type="PANTHER" id="PTHR14218">
    <property type="entry name" value="PROTEASE S8 TRIPEPTIDYL PEPTIDASE I CLN2"/>
    <property type="match status" value="1"/>
</dbReference>
<evidence type="ECO:0000256" key="7">
    <source>
        <dbReference type="ARBA" id="ARBA00023145"/>
    </source>
</evidence>
<keyword evidence="5" id="KW-0720">Serine protease</keyword>
<evidence type="ECO:0000256" key="8">
    <source>
        <dbReference type="PROSITE-ProRule" id="PRU01032"/>
    </source>
</evidence>
<dbReference type="AlphaFoldDB" id="A0A8H6Z450"/>
<dbReference type="GO" id="GO:0008240">
    <property type="term" value="F:tripeptidyl-peptidase activity"/>
    <property type="evidence" value="ECO:0007669"/>
    <property type="project" value="TreeGrafter"/>
</dbReference>
<dbReference type="GO" id="GO:0005576">
    <property type="term" value="C:extracellular region"/>
    <property type="evidence" value="ECO:0007669"/>
    <property type="project" value="UniProtKB-SubCell"/>
</dbReference>
<evidence type="ECO:0000259" key="9">
    <source>
        <dbReference type="PROSITE" id="PS51695"/>
    </source>
</evidence>
<evidence type="ECO:0000256" key="3">
    <source>
        <dbReference type="ARBA" id="ARBA00022723"/>
    </source>
</evidence>